<accession>A0A1B9CJ58</accession>
<evidence type="ECO:0000313" key="2">
    <source>
        <dbReference type="Proteomes" id="UP000092683"/>
    </source>
</evidence>
<organism evidence="1 2">
    <name type="scientific">Mycobacterium malmoense</name>
    <dbReference type="NCBI Taxonomy" id="1780"/>
    <lineage>
        <taxon>Bacteria</taxon>
        <taxon>Bacillati</taxon>
        <taxon>Actinomycetota</taxon>
        <taxon>Actinomycetes</taxon>
        <taxon>Mycobacteriales</taxon>
        <taxon>Mycobacteriaceae</taxon>
        <taxon>Mycobacterium</taxon>
    </lineage>
</organism>
<dbReference type="InterPro" id="IPR004401">
    <property type="entry name" value="YbaB/EbfC"/>
</dbReference>
<gene>
    <name evidence="1" type="ORF">A5677_08530</name>
</gene>
<dbReference type="AlphaFoldDB" id="A0A1B9CJ58"/>
<dbReference type="GO" id="GO:0003677">
    <property type="term" value="F:DNA binding"/>
    <property type="evidence" value="ECO:0007669"/>
    <property type="project" value="UniProtKB-KW"/>
</dbReference>
<name>A0A1B9CJ58_MYCMA</name>
<sequence>MSTLPISPDAHPQVAQALEQLQQFSSALESQMQRTHTQSFAATDEAETVEVTISGQRCIVGLDIEDGLLRLGAHTVQQRINEALQKAQAGASAALQAQQAQLFASLTELAGSLQHTVGLI</sequence>
<dbReference type="EMBL" id="MBEE01000280">
    <property type="protein sequence ID" value="OCB42264.1"/>
    <property type="molecule type" value="Genomic_DNA"/>
</dbReference>
<evidence type="ECO:0000313" key="1">
    <source>
        <dbReference type="EMBL" id="OCB42264.1"/>
    </source>
</evidence>
<dbReference type="SUPFAM" id="SSF82607">
    <property type="entry name" value="YbaB-like"/>
    <property type="match status" value="1"/>
</dbReference>
<dbReference type="Proteomes" id="UP000092683">
    <property type="component" value="Unassembled WGS sequence"/>
</dbReference>
<dbReference type="RefSeq" id="WP_065473404.1">
    <property type="nucleotide sequence ID" value="NZ_MBEA01000175.1"/>
</dbReference>
<dbReference type="InterPro" id="IPR036894">
    <property type="entry name" value="YbaB-like_sf"/>
</dbReference>
<proteinExistence type="predicted"/>
<dbReference type="Pfam" id="PF02575">
    <property type="entry name" value="YbaB_DNA_bd"/>
    <property type="match status" value="1"/>
</dbReference>
<comment type="caution">
    <text evidence="1">The sequence shown here is derived from an EMBL/GenBank/DDBJ whole genome shotgun (WGS) entry which is preliminary data.</text>
</comment>
<dbReference type="Gene3D" id="3.30.1310.10">
    <property type="entry name" value="Nucleoid-associated protein YbaB-like domain"/>
    <property type="match status" value="1"/>
</dbReference>
<keyword evidence="1" id="KW-0238">DNA-binding</keyword>
<protein>
    <submittedName>
        <fullName evidence="1">DNA-binding protein</fullName>
    </submittedName>
</protein>
<reference evidence="1 2" key="1">
    <citation type="submission" date="2016-06" db="EMBL/GenBank/DDBJ databases">
        <authorList>
            <person name="Kjaerup R.B."/>
            <person name="Dalgaard T.S."/>
            <person name="Juul-Madsen H.R."/>
        </authorList>
    </citation>
    <scope>NUCLEOTIDE SEQUENCE [LARGE SCALE GENOMIC DNA]</scope>
    <source>
        <strain evidence="1 2">E3012</strain>
    </source>
</reference>